<dbReference type="AlphaFoldDB" id="A0AAV5FF78"/>
<keyword evidence="4" id="KW-1185">Reference proteome</keyword>
<reference evidence="3" key="1">
    <citation type="journal article" date="2018" name="DNA Res.">
        <title>Multiple hybrid de novo genome assembly of finger millet, an orphan allotetraploid crop.</title>
        <authorList>
            <person name="Hatakeyama M."/>
            <person name="Aluri S."/>
            <person name="Balachadran M.T."/>
            <person name="Sivarajan S.R."/>
            <person name="Patrignani A."/>
            <person name="Gruter S."/>
            <person name="Poveda L."/>
            <person name="Shimizu-Inatsugi R."/>
            <person name="Baeten J."/>
            <person name="Francoijs K.J."/>
            <person name="Nataraja K.N."/>
            <person name="Reddy Y.A.N."/>
            <person name="Phadnis S."/>
            <person name="Ravikumar R.L."/>
            <person name="Schlapbach R."/>
            <person name="Sreeman S.M."/>
            <person name="Shimizu K.K."/>
        </authorList>
    </citation>
    <scope>NUCLEOTIDE SEQUENCE</scope>
</reference>
<dbReference type="EMBL" id="BQKI01000084">
    <property type="protein sequence ID" value="GJN33426.1"/>
    <property type="molecule type" value="Genomic_DNA"/>
</dbReference>
<dbReference type="Proteomes" id="UP001054889">
    <property type="component" value="Unassembled WGS sequence"/>
</dbReference>
<gene>
    <name evidence="3" type="primary">gb22024</name>
    <name evidence="3" type="ORF">PR202_gb22024</name>
</gene>
<dbReference type="InterPro" id="IPR058920">
    <property type="entry name" value="PAP-OAS1-bd-rel"/>
</dbReference>
<accession>A0AAV5FF78</accession>
<dbReference type="Pfam" id="PF26180">
    <property type="entry name" value="PAP-OAS1"/>
    <property type="match status" value="1"/>
</dbReference>
<dbReference type="InterPro" id="IPR043519">
    <property type="entry name" value="NT_sf"/>
</dbReference>
<name>A0AAV5FF78_ELECO</name>
<dbReference type="PANTHER" id="PTHR45979">
    <property type="entry name" value="PAP/OAS1 SUBSTRATE-BINDING DOMAIN SUPERFAMILY"/>
    <property type="match status" value="1"/>
</dbReference>
<dbReference type="PANTHER" id="PTHR45979:SF26">
    <property type="entry name" value="NUCLEOTIDYLTRANSFERASE DOMAIN CONTAINING PROTEIN, EXPRESSED"/>
    <property type="match status" value="1"/>
</dbReference>
<organism evidence="3 4">
    <name type="scientific">Eleusine coracana subsp. coracana</name>
    <dbReference type="NCBI Taxonomy" id="191504"/>
    <lineage>
        <taxon>Eukaryota</taxon>
        <taxon>Viridiplantae</taxon>
        <taxon>Streptophyta</taxon>
        <taxon>Embryophyta</taxon>
        <taxon>Tracheophyta</taxon>
        <taxon>Spermatophyta</taxon>
        <taxon>Magnoliopsida</taxon>
        <taxon>Liliopsida</taxon>
        <taxon>Poales</taxon>
        <taxon>Poaceae</taxon>
        <taxon>PACMAD clade</taxon>
        <taxon>Chloridoideae</taxon>
        <taxon>Cynodonteae</taxon>
        <taxon>Eleusininae</taxon>
        <taxon>Eleusine</taxon>
    </lineage>
</organism>
<feature type="region of interest" description="Disordered" evidence="1">
    <location>
        <begin position="592"/>
        <end position="641"/>
    </location>
</feature>
<dbReference type="InterPro" id="IPR058921">
    <property type="entry name" value="PAP/OAS1-rel"/>
</dbReference>
<protein>
    <recommendedName>
        <fullName evidence="2">PAP/OAS1 substrate-binding-related domain-containing protein</fullName>
    </recommendedName>
</protein>
<comment type="caution">
    <text evidence="3">The sequence shown here is derived from an EMBL/GenBank/DDBJ whole genome shotgun (WGS) entry which is preliminary data.</text>
</comment>
<evidence type="ECO:0000313" key="4">
    <source>
        <dbReference type="Proteomes" id="UP001054889"/>
    </source>
</evidence>
<proteinExistence type="predicted"/>
<feature type="compositionally biased region" description="Polar residues" evidence="1">
    <location>
        <begin position="495"/>
        <end position="520"/>
    </location>
</feature>
<feature type="region of interest" description="Disordered" evidence="1">
    <location>
        <begin position="495"/>
        <end position="552"/>
    </location>
</feature>
<evidence type="ECO:0000256" key="1">
    <source>
        <dbReference type="SAM" id="MobiDB-lite"/>
    </source>
</evidence>
<dbReference type="SUPFAM" id="SSF81631">
    <property type="entry name" value="PAP/OAS1 substrate-binding domain"/>
    <property type="match status" value="1"/>
</dbReference>
<dbReference type="SUPFAM" id="SSF81301">
    <property type="entry name" value="Nucleotidyltransferase"/>
    <property type="match status" value="1"/>
</dbReference>
<sequence>MKSSLIDDVRYVLKMEMENCDAEFEVKGLHFIDADVKLLKCVVENIVVDISFNQIGGVSTFCFLELIDRQLGKDHLFKRSIMLIKAWCYHESRILGAHHGLISTYALETLVLYIFNLFHKSLHGPLEALYRFLEYFSKFDWDKYGISLFGPVHLSAFPDITIEPTVPQDELLLGHGFLHSSSDRIVVNGSNGRDTNFRLKFLNIIDPLKGNNNLGRSVSKGSFYRIRSAFSFGAQKLVKFLCYLLSLFLKKCHSHPSLSDMLDVSGDLNLHLGSLRKVHYHLEYMFNELRQEMQQAYLAGEIGEDFFKAPTVSLETRPQRITIASSTGTETWKLSPVYCSHRTEDVSQQSHVEDQADAVWLQNVPLTTNGFSFSSPPVSNSDSYPVSWLSVSPKSHGTGTYIPRVTPDMYKERMAPERGSIRRQRPRQADRHYYTHDPCSVPRNEHTAFQGATYQLSVKQKGSLQEVHSSKSEDPNGGFIQFGNQTATDCGTKQTATNFPMTRTSEDIPSSPSTDNSSKNTIEKERQIKPQSPGIVLPHCGQGNPPAPCQPSLPAAASFSQLKSQVVENLEFGSMGPFSSQLLSARFEEAFPPHPSIKKPAPQVPALAVQSPEPVVTQSRPQEAYQLRDESGFPPLKAGCR</sequence>
<reference evidence="3" key="2">
    <citation type="submission" date="2021-12" db="EMBL/GenBank/DDBJ databases">
        <title>Resequencing data analysis of finger millet.</title>
        <authorList>
            <person name="Hatakeyama M."/>
            <person name="Aluri S."/>
            <person name="Balachadran M.T."/>
            <person name="Sivarajan S.R."/>
            <person name="Poveda L."/>
            <person name="Shimizu-Inatsugi R."/>
            <person name="Schlapbach R."/>
            <person name="Sreeman S.M."/>
            <person name="Shimizu K.K."/>
        </authorList>
    </citation>
    <scope>NUCLEOTIDE SEQUENCE</scope>
</reference>
<evidence type="ECO:0000259" key="2">
    <source>
        <dbReference type="Pfam" id="PF26180"/>
    </source>
</evidence>
<feature type="region of interest" description="Disordered" evidence="1">
    <location>
        <begin position="417"/>
        <end position="444"/>
    </location>
</feature>
<feature type="domain" description="PAP/OAS1 substrate-binding-related" evidence="2">
    <location>
        <begin position="72"/>
        <end position="241"/>
    </location>
</feature>
<dbReference type="Gene3D" id="1.10.1410.10">
    <property type="match status" value="1"/>
</dbReference>
<evidence type="ECO:0000313" key="3">
    <source>
        <dbReference type="EMBL" id="GJN33426.1"/>
    </source>
</evidence>